<evidence type="ECO:0000256" key="3">
    <source>
        <dbReference type="PROSITE-ProRule" id="PRU00209"/>
    </source>
</evidence>
<feature type="compositionally biased region" description="Basic and acidic residues" evidence="4">
    <location>
        <begin position="171"/>
        <end position="181"/>
    </location>
</feature>
<reference evidence="6" key="2">
    <citation type="submission" date="2020-01" db="EMBL/GenBank/DDBJ databases">
        <authorList>
            <person name="Perkins V."/>
            <person name="Lessard M.-H."/>
            <person name="Dugat-Bony E."/>
            <person name="Frenette M."/>
            <person name="Labrie S."/>
        </authorList>
    </citation>
    <scope>NUCLEOTIDE SEQUENCE</scope>
    <source>
        <strain evidence="6">LMA-70</strain>
    </source>
</reference>
<feature type="domain" description="TRNA-binding" evidence="5">
    <location>
        <begin position="222"/>
        <end position="326"/>
    </location>
</feature>
<keyword evidence="2 3" id="KW-0694">RNA-binding</keyword>
<dbReference type="Pfam" id="PF21972">
    <property type="entry name" value="Arc1p_N_like"/>
    <property type="match status" value="1"/>
</dbReference>
<protein>
    <recommendedName>
        <fullName evidence="5">tRNA-binding domain-containing protein</fullName>
    </recommendedName>
</protein>
<dbReference type="GO" id="GO:0017102">
    <property type="term" value="C:methionyl glutamyl tRNA synthetase complex"/>
    <property type="evidence" value="ECO:0007669"/>
    <property type="project" value="TreeGrafter"/>
</dbReference>
<proteinExistence type="predicted"/>
<evidence type="ECO:0000256" key="2">
    <source>
        <dbReference type="ARBA" id="ARBA00022884"/>
    </source>
</evidence>
<evidence type="ECO:0000313" key="7">
    <source>
        <dbReference type="Proteomes" id="UP000750522"/>
    </source>
</evidence>
<dbReference type="Proteomes" id="UP000750522">
    <property type="component" value="Unassembled WGS sequence"/>
</dbReference>
<gene>
    <name evidence="6" type="ORF">DV451_003003</name>
</gene>
<evidence type="ECO:0000256" key="4">
    <source>
        <dbReference type="SAM" id="MobiDB-lite"/>
    </source>
</evidence>
<dbReference type="Pfam" id="PF01588">
    <property type="entry name" value="tRNA_bind"/>
    <property type="match status" value="1"/>
</dbReference>
<dbReference type="InterPro" id="IPR051270">
    <property type="entry name" value="Tyrosine-tRNA_ligase_regulator"/>
</dbReference>
<dbReference type="PANTHER" id="PTHR11586:SF33">
    <property type="entry name" value="AMINOACYL TRNA SYNTHASE COMPLEX-INTERACTING MULTIFUNCTIONAL PROTEIN 1"/>
    <property type="match status" value="1"/>
</dbReference>
<dbReference type="CDD" id="cd02799">
    <property type="entry name" value="tRNA_bind_EMAP-II_like"/>
    <property type="match status" value="1"/>
</dbReference>
<dbReference type="InterPro" id="IPR036282">
    <property type="entry name" value="Glutathione-S-Trfase_C_sf"/>
</dbReference>
<evidence type="ECO:0000313" key="6">
    <source>
        <dbReference type="EMBL" id="KAF5099347.1"/>
    </source>
</evidence>
<dbReference type="InterPro" id="IPR002547">
    <property type="entry name" value="tRNA-bd_dom"/>
</dbReference>
<dbReference type="PROSITE" id="PS50886">
    <property type="entry name" value="TRBD"/>
    <property type="match status" value="1"/>
</dbReference>
<dbReference type="Gene3D" id="2.40.50.140">
    <property type="entry name" value="Nucleic acid-binding proteins"/>
    <property type="match status" value="1"/>
</dbReference>
<accession>A0A9P5G679</accession>
<dbReference type="AlphaFoldDB" id="A0A9P5G679"/>
<comment type="caution">
    <text evidence="6">The sequence shown here is derived from an EMBL/GenBank/DDBJ whole genome shotgun (WGS) entry which is preliminary data.</text>
</comment>
<dbReference type="EMBL" id="QQZK01000060">
    <property type="protein sequence ID" value="KAF5099347.1"/>
    <property type="molecule type" value="Genomic_DNA"/>
</dbReference>
<name>A0A9P5G679_GEOCN</name>
<reference evidence="6" key="1">
    <citation type="journal article" date="2020" name="Front. Microbiol.">
        <title>Phenotypic and Genetic Characterization of the Cheese Ripening Yeast Geotrichum candidum.</title>
        <authorList>
            <person name="Perkins V."/>
            <person name="Vignola S."/>
            <person name="Lessard M.H."/>
            <person name="Plante P.L."/>
            <person name="Corbeil J."/>
            <person name="Dugat-Bony E."/>
            <person name="Frenette M."/>
            <person name="Labrie S."/>
        </authorList>
    </citation>
    <scope>NUCLEOTIDE SEQUENCE</scope>
    <source>
        <strain evidence="6">LMA-70</strain>
    </source>
</reference>
<dbReference type="GO" id="GO:0000049">
    <property type="term" value="F:tRNA binding"/>
    <property type="evidence" value="ECO:0007669"/>
    <property type="project" value="UniProtKB-UniRule"/>
</dbReference>
<sequence length="391" mass="43110">MSIELLSTAFNQKLSFSEENSILTFNQANAALVEQLGGKFPQLNAEQSAEQSQWLTVSQRFPEGLEQLNETLKARTYLLNTQELSLADVVVYSRVQAIVAAFTEEQIKAQRHIVRWLDLVQHSLSGVPQIAINLDLEAPREIKAKPEKKKAKPAEAAAPKKESKGKKVKADKKAGADKKADPAAAPAAGEAPANVEQKRTEKKEKKKKEKKPQPVKVEVPVTPGMIDLRVGHIQKAIRHPDADSLYVSTIDLGEETGPRTVCSGLVKYYPLEAMQDRYVVIVANLKPVNMRGIKSTAMVLCASNKEDGIVEFVNPPAGSKPGDKIFFEGFDLTPEAVLNPKKKIWEQIQPGFTTTEDLDVIYRKEGDEDRKLVNKKGEHCKVNSLVGAAVN</sequence>
<feature type="compositionally biased region" description="Low complexity" evidence="4">
    <location>
        <begin position="182"/>
        <end position="195"/>
    </location>
</feature>
<dbReference type="SUPFAM" id="SSF47616">
    <property type="entry name" value="GST C-terminal domain-like"/>
    <property type="match status" value="1"/>
</dbReference>
<keyword evidence="1 3" id="KW-0820">tRNA-binding</keyword>
<dbReference type="Gene3D" id="1.20.1050.10">
    <property type="match status" value="1"/>
</dbReference>
<evidence type="ECO:0000256" key="1">
    <source>
        <dbReference type="ARBA" id="ARBA00022555"/>
    </source>
</evidence>
<organism evidence="6 7">
    <name type="scientific">Geotrichum candidum</name>
    <name type="common">Oospora lactis</name>
    <name type="synonym">Dipodascus geotrichum</name>
    <dbReference type="NCBI Taxonomy" id="1173061"/>
    <lineage>
        <taxon>Eukaryota</taxon>
        <taxon>Fungi</taxon>
        <taxon>Dikarya</taxon>
        <taxon>Ascomycota</taxon>
        <taxon>Saccharomycotina</taxon>
        <taxon>Dipodascomycetes</taxon>
        <taxon>Dipodascales</taxon>
        <taxon>Dipodascaceae</taxon>
        <taxon>Geotrichum</taxon>
    </lineage>
</organism>
<evidence type="ECO:0000259" key="5">
    <source>
        <dbReference type="PROSITE" id="PS50886"/>
    </source>
</evidence>
<feature type="region of interest" description="Disordered" evidence="4">
    <location>
        <begin position="143"/>
        <end position="217"/>
    </location>
</feature>
<dbReference type="FunFam" id="2.40.50.140:FF:000199">
    <property type="entry name" value="tRNA-aminoacylation cofactor ARC1"/>
    <property type="match status" value="1"/>
</dbReference>
<dbReference type="InterPro" id="IPR053836">
    <property type="entry name" value="Arc1-like_N"/>
</dbReference>
<dbReference type="PANTHER" id="PTHR11586">
    <property type="entry name" value="TRNA-AMINOACYLATION COFACTOR ARC1 FAMILY MEMBER"/>
    <property type="match status" value="1"/>
</dbReference>
<dbReference type="InterPro" id="IPR012340">
    <property type="entry name" value="NA-bd_OB-fold"/>
</dbReference>
<dbReference type="SUPFAM" id="SSF50249">
    <property type="entry name" value="Nucleic acid-binding proteins"/>
    <property type="match status" value="1"/>
</dbReference>